<dbReference type="AlphaFoldDB" id="A0A4P7VNY6"/>
<keyword evidence="1" id="KW-1133">Transmembrane helix</keyword>
<name>A0A4P7VNY6_9BACT</name>
<dbReference type="KEGG" id="mgod:E7746_04305"/>
<protein>
    <recommendedName>
        <fullName evidence="4">Transmembrane protein</fullName>
    </recommendedName>
</protein>
<evidence type="ECO:0000313" key="3">
    <source>
        <dbReference type="Proteomes" id="UP000297031"/>
    </source>
</evidence>
<feature type="transmembrane region" description="Helical" evidence="1">
    <location>
        <begin position="116"/>
        <end position="134"/>
    </location>
</feature>
<sequence>MERKLYSFDILSKSTLLMSILDARISTYCMLYIMTMLSFSPMIDFNKVDFATVAVIGAATAVLITWIVWIALVVVKHLPVKPCSGTWDRFVNYLSGLLLGAWMMGAIFSWTTLNMVVAAVAVVALSASFLRFVFIDSKMES</sequence>
<proteinExistence type="predicted"/>
<feature type="transmembrane region" description="Helical" evidence="1">
    <location>
        <begin position="51"/>
        <end position="78"/>
    </location>
</feature>
<keyword evidence="1" id="KW-0472">Membrane</keyword>
<dbReference type="RefSeq" id="WP_136409958.1">
    <property type="nucleotide sequence ID" value="NZ_CP039393.1"/>
</dbReference>
<evidence type="ECO:0000256" key="1">
    <source>
        <dbReference type="SAM" id="Phobius"/>
    </source>
</evidence>
<keyword evidence="1" id="KW-0812">Transmembrane</keyword>
<feature type="transmembrane region" description="Helical" evidence="1">
    <location>
        <begin position="21"/>
        <end position="39"/>
    </location>
</feature>
<evidence type="ECO:0000313" key="2">
    <source>
        <dbReference type="EMBL" id="QCD35158.1"/>
    </source>
</evidence>
<feature type="transmembrane region" description="Helical" evidence="1">
    <location>
        <begin position="90"/>
        <end position="110"/>
    </location>
</feature>
<reference evidence="2 3" key="1">
    <citation type="submission" date="2019-02" db="EMBL/GenBank/DDBJ databases">
        <title>Isolation and identification of novel species under the genus Muribaculum.</title>
        <authorList>
            <person name="Miyake S."/>
            <person name="Ding Y."/>
            <person name="Low A."/>
            <person name="Soh M."/>
            <person name="Seedorf H."/>
        </authorList>
    </citation>
    <scope>NUCLEOTIDE SEQUENCE [LARGE SCALE GENOMIC DNA]</scope>
    <source>
        <strain evidence="2 3">TLL-A4</strain>
    </source>
</reference>
<keyword evidence="3" id="KW-1185">Reference proteome</keyword>
<gene>
    <name evidence="2" type="ORF">E7746_04305</name>
</gene>
<dbReference type="EMBL" id="CP039393">
    <property type="protein sequence ID" value="QCD35158.1"/>
    <property type="molecule type" value="Genomic_DNA"/>
</dbReference>
<evidence type="ECO:0008006" key="4">
    <source>
        <dbReference type="Google" id="ProtNLM"/>
    </source>
</evidence>
<organism evidence="2 3">
    <name type="scientific">Muribaculum gordoncarteri</name>
    <dbReference type="NCBI Taxonomy" id="2530390"/>
    <lineage>
        <taxon>Bacteria</taxon>
        <taxon>Pseudomonadati</taxon>
        <taxon>Bacteroidota</taxon>
        <taxon>Bacteroidia</taxon>
        <taxon>Bacteroidales</taxon>
        <taxon>Muribaculaceae</taxon>
        <taxon>Muribaculum</taxon>
    </lineage>
</organism>
<accession>A0A4P7VNY6</accession>
<dbReference type="Proteomes" id="UP000297031">
    <property type="component" value="Chromosome"/>
</dbReference>